<keyword evidence="2" id="KW-0472">Membrane</keyword>
<dbReference type="InterPro" id="IPR007813">
    <property type="entry name" value="PilN"/>
</dbReference>
<keyword evidence="2" id="KW-0812">Transmembrane</keyword>
<protein>
    <submittedName>
        <fullName evidence="3">Fimbrial assembly family protein</fullName>
    </submittedName>
</protein>
<dbReference type="OrthoDB" id="422602at2"/>
<dbReference type="PANTHER" id="PTHR40278">
    <property type="entry name" value="DNA UTILIZATION PROTEIN HOFN"/>
    <property type="match status" value="1"/>
</dbReference>
<sequence>MYSIDINFLKDREVEVSQKTQTQPKGTAFDVQEQLPMLLGLGAMVLLIAFPLGLLLIVNWQTAQTKKNIDKLTEQVAELTAQNQRLAAIKKHIEAIDENTQSLVTVFNQVKPASALLQEISNVIPQSVHIGTIEQVELEPETGKSENPAKKATQLKINGYAKTFDDVNKFVLTLQRSPFFKADATKIEKAELADLPIEVENKENLTENNLIITFPKGIQYTIVTQLNDLPAAQLLPDLQRNGANGLVTRITTLREKGVLKP</sequence>
<dbReference type="Proteomes" id="UP000002384">
    <property type="component" value="Chromosome"/>
</dbReference>
<name>B7KDY8_GLOC7</name>
<evidence type="ECO:0000256" key="1">
    <source>
        <dbReference type="SAM" id="Coils"/>
    </source>
</evidence>
<gene>
    <name evidence="3" type="ordered locus">PCC7424_3287</name>
</gene>
<keyword evidence="2" id="KW-1133">Transmembrane helix</keyword>
<keyword evidence="4" id="KW-1185">Reference proteome</keyword>
<dbReference type="STRING" id="65393.PCC7424_3287"/>
<evidence type="ECO:0000313" key="3">
    <source>
        <dbReference type="EMBL" id="ACK71686.1"/>
    </source>
</evidence>
<dbReference type="Pfam" id="PF05137">
    <property type="entry name" value="PilN"/>
    <property type="match status" value="1"/>
</dbReference>
<keyword evidence="1" id="KW-0175">Coiled coil</keyword>
<reference evidence="4" key="1">
    <citation type="journal article" date="2011" name="MBio">
        <title>Novel metabolic attributes of the genus Cyanothece, comprising a group of unicellular nitrogen-fixing Cyanobacteria.</title>
        <authorList>
            <person name="Bandyopadhyay A."/>
            <person name="Elvitigala T."/>
            <person name="Welsh E."/>
            <person name="Stockel J."/>
            <person name="Liberton M."/>
            <person name="Min H."/>
            <person name="Sherman L.A."/>
            <person name="Pakrasi H.B."/>
        </authorList>
    </citation>
    <scope>NUCLEOTIDE SEQUENCE [LARGE SCALE GENOMIC DNA]</scope>
    <source>
        <strain evidence="4">PCC 7424</strain>
    </source>
</reference>
<dbReference type="InterPro" id="IPR052534">
    <property type="entry name" value="Extracell_DNA_Util/SecSys_Comp"/>
</dbReference>
<dbReference type="KEGG" id="cyc:PCC7424_3287"/>
<dbReference type="HOGENOM" id="CLU_071789_0_0_3"/>
<dbReference type="eggNOG" id="COG3166">
    <property type="taxonomic scope" value="Bacteria"/>
</dbReference>
<accession>B7KDY8</accession>
<feature type="coiled-coil region" evidence="1">
    <location>
        <begin position="62"/>
        <end position="89"/>
    </location>
</feature>
<proteinExistence type="predicted"/>
<evidence type="ECO:0000256" key="2">
    <source>
        <dbReference type="SAM" id="Phobius"/>
    </source>
</evidence>
<feature type="transmembrane region" description="Helical" evidence="2">
    <location>
        <begin position="37"/>
        <end position="58"/>
    </location>
</feature>
<organism evidence="3 4">
    <name type="scientific">Gloeothece citriformis (strain PCC 7424)</name>
    <name type="common">Cyanothece sp. (strain PCC 7424)</name>
    <dbReference type="NCBI Taxonomy" id="65393"/>
    <lineage>
        <taxon>Bacteria</taxon>
        <taxon>Bacillati</taxon>
        <taxon>Cyanobacteriota</taxon>
        <taxon>Cyanophyceae</taxon>
        <taxon>Oscillatoriophycideae</taxon>
        <taxon>Chroococcales</taxon>
        <taxon>Aphanothecaceae</taxon>
        <taxon>Gloeothece</taxon>
        <taxon>Gloeothece citriformis</taxon>
    </lineage>
</organism>
<evidence type="ECO:0000313" key="4">
    <source>
        <dbReference type="Proteomes" id="UP000002384"/>
    </source>
</evidence>
<dbReference type="EMBL" id="CP001291">
    <property type="protein sequence ID" value="ACK71686.1"/>
    <property type="molecule type" value="Genomic_DNA"/>
</dbReference>
<dbReference type="PANTHER" id="PTHR40278:SF1">
    <property type="entry name" value="DNA UTILIZATION PROTEIN HOFN"/>
    <property type="match status" value="1"/>
</dbReference>
<dbReference type="RefSeq" id="WP_015955282.1">
    <property type="nucleotide sequence ID" value="NC_011729.1"/>
</dbReference>
<dbReference type="AlphaFoldDB" id="B7KDY8"/>